<protein>
    <recommendedName>
        <fullName evidence="3">Leucine-rich repeat protein SHOC-2</fullName>
    </recommendedName>
    <alternativeName>
        <fullName evidence="6">Protein soc-2 homolog</fullName>
    </alternativeName>
    <alternativeName>
        <fullName evidence="4 5">protein Sur-8 homolog</fullName>
    </alternativeName>
</protein>
<sequence>MSDKEEDANEDGDVNESSLKEIENGSMQSIKEHDTTGSSSDQVPEENQHEATDANESETIPQTLEMSEISSSSLPKEKASEFQETETEKEAKSSMSPVQDKEKEKCSLDSSEKLETLKKVPVDWTVDTKHVELLAYLYAEGLAEIPQDFLEVQAKKSLLHSVENASVSQMLIRESPSEMMFDDFTVQLHTRGLIEVPSAIFDTKKLKFLNLNNNEIKTLPQEIRELCVLSHLKVLDLSENKIQFIPEDIKELSKLKVLNLSDNKFASFPNEICQLLSLQKLTLSQKNGLRLKSLTEEISKLKSLKELDISHNELQEIPESIGDIQSLVTLIANNNCLTKLPSSFSSLCNLCHLNLRENKLIYLPSDMHLLLQLKDIDFDENTLIRPPLEICKGKQLLPIIHYLENADQRDEKVLEKILKTISKNIPLEHLDYFCRKMQLDNDIIVNIENKRSFTLEEKVAEALNSWKAANQNLSPTAMVDQLIRILIISGLYYLSNKIKALKLCSRLVKF</sequence>
<feature type="domain" description="Disease resistance R13L4/SHOC-2-like LRR" evidence="8">
    <location>
        <begin position="204"/>
        <end position="314"/>
    </location>
</feature>
<evidence type="ECO:0000313" key="11">
    <source>
        <dbReference type="RefSeq" id="XP_060540377.1"/>
    </source>
</evidence>
<dbReference type="SUPFAM" id="SSF47986">
    <property type="entry name" value="DEATH domain"/>
    <property type="match status" value="1"/>
</dbReference>
<reference evidence="11" key="1">
    <citation type="submission" date="2025-08" db="UniProtKB">
        <authorList>
            <consortium name="RefSeq"/>
        </authorList>
    </citation>
    <scope>IDENTIFICATION</scope>
    <source>
        <tissue evidence="11">Blood</tissue>
    </source>
</reference>
<dbReference type="PRINTS" id="PR00019">
    <property type="entry name" value="LEURICHRPT"/>
</dbReference>
<dbReference type="PANTHER" id="PTHR48051">
    <property type="match status" value="1"/>
</dbReference>
<proteinExistence type="predicted"/>
<dbReference type="SUPFAM" id="SSF52058">
    <property type="entry name" value="L domain-like"/>
    <property type="match status" value="1"/>
</dbReference>
<keyword evidence="10" id="KW-1185">Reference proteome</keyword>
<evidence type="ECO:0000259" key="9">
    <source>
        <dbReference type="Pfam" id="PF24978"/>
    </source>
</evidence>
<dbReference type="PROSITE" id="PS51450">
    <property type="entry name" value="LRR"/>
    <property type="match status" value="5"/>
</dbReference>
<dbReference type="InterPro" id="IPR003591">
    <property type="entry name" value="Leu-rich_rpt_typical-subtyp"/>
</dbReference>
<dbReference type="PANTHER" id="PTHR48051:SF54">
    <property type="entry name" value="LEUCINE-RICH REPEAT-CONTAINING PROTEIN"/>
    <property type="match status" value="1"/>
</dbReference>
<organism evidence="10 11">
    <name type="scientific">Pantherophis guttatus</name>
    <name type="common">Corn snake</name>
    <name type="synonym">Elaphe guttata</name>
    <dbReference type="NCBI Taxonomy" id="94885"/>
    <lineage>
        <taxon>Eukaryota</taxon>
        <taxon>Metazoa</taxon>
        <taxon>Chordata</taxon>
        <taxon>Craniata</taxon>
        <taxon>Vertebrata</taxon>
        <taxon>Euteleostomi</taxon>
        <taxon>Lepidosauria</taxon>
        <taxon>Squamata</taxon>
        <taxon>Bifurcata</taxon>
        <taxon>Unidentata</taxon>
        <taxon>Episquamata</taxon>
        <taxon>Toxicofera</taxon>
        <taxon>Serpentes</taxon>
        <taxon>Colubroidea</taxon>
        <taxon>Colubridae</taxon>
        <taxon>Colubrinae</taxon>
        <taxon>Pantherophis</taxon>
    </lineage>
</organism>
<dbReference type="GeneID" id="117655138"/>
<keyword evidence="2" id="KW-0677">Repeat</keyword>
<evidence type="ECO:0000256" key="4">
    <source>
        <dbReference type="ARBA" id="ARBA00029588"/>
    </source>
</evidence>
<dbReference type="Pfam" id="PF24978">
    <property type="entry name" value="Death_Lrrd1"/>
    <property type="match status" value="1"/>
</dbReference>
<evidence type="ECO:0000256" key="5">
    <source>
        <dbReference type="ARBA" id="ARBA00029998"/>
    </source>
</evidence>
<gene>
    <name evidence="11" type="primary">LRRD1</name>
</gene>
<dbReference type="Gene3D" id="1.10.533.10">
    <property type="entry name" value="Death Domain, Fas"/>
    <property type="match status" value="1"/>
</dbReference>
<keyword evidence="1" id="KW-0433">Leucine-rich repeat</keyword>
<dbReference type="InterPro" id="IPR032675">
    <property type="entry name" value="LRR_dom_sf"/>
</dbReference>
<evidence type="ECO:0000256" key="1">
    <source>
        <dbReference type="ARBA" id="ARBA00022614"/>
    </source>
</evidence>
<evidence type="ECO:0000256" key="6">
    <source>
        <dbReference type="ARBA" id="ARBA00032455"/>
    </source>
</evidence>
<accession>A0ABM3YW96</accession>
<evidence type="ECO:0000256" key="3">
    <source>
        <dbReference type="ARBA" id="ARBA00023907"/>
    </source>
</evidence>
<feature type="compositionally biased region" description="Basic and acidic residues" evidence="7">
    <location>
        <begin position="75"/>
        <end position="92"/>
    </location>
</feature>
<feature type="domain" description="LRRD1 death" evidence="9">
    <location>
        <begin position="414"/>
        <end position="502"/>
    </location>
</feature>
<dbReference type="InterPro" id="IPR001611">
    <property type="entry name" value="Leu-rich_rpt"/>
</dbReference>
<feature type="compositionally biased region" description="Acidic residues" evidence="7">
    <location>
        <begin position="1"/>
        <end position="14"/>
    </location>
</feature>
<evidence type="ECO:0000313" key="10">
    <source>
        <dbReference type="Proteomes" id="UP001652622"/>
    </source>
</evidence>
<dbReference type="InterPro" id="IPR050216">
    <property type="entry name" value="LRR_domain-containing"/>
</dbReference>
<dbReference type="InterPro" id="IPR055414">
    <property type="entry name" value="LRR_R13L4/SHOC2-like"/>
</dbReference>
<feature type="region of interest" description="Disordered" evidence="7">
    <location>
        <begin position="1"/>
        <end position="109"/>
    </location>
</feature>
<dbReference type="Proteomes" id="UP001652622">
    <property type="component" value="Unplaced"/>
</dbReference>
<evidence type="ECO:0000256" key="7">
    <source>
        <dbReference type="SAM" id="MobiDB-lite"/>
    </source>
</evidence>
<name>A0ABM3YW96_PANGU</name>
<feature type="compositionally biased region" description="Polar residues" evidence="7">
    <location>
        <begin position="57"/>
        <end position="74"/>
    </location>
</feature>
<dbReference type="Gene3D" id="3.80.10.10">
    <property type="entry name" value="Ribonuclease Inhibitor"/>
    <property type="match status" value="2"/>
</dbReference>
<dbReference type="SMART" id="SM00364">
    <property type="entry name" value="LRR_BAC"/>
    <property type="match status" value="5"/>
</dbReference>
<dbReference type="InterPro" id="IPR056869">
    <property type="entry name" value="DD_LRRD1"/>
</dbReference>
<evidence type="ECO:0000256" key="2">
    <source>
        <dbReference type="ARBA" id="ARBA00022737"/>
    </source>
</evidence>
<feature type="compositionally biased region" description="Basic and acidic residues" evidence="7">
    <location>
        <begin position="99"/>
        <end position="109"/>
    </location>
</feature>
<dbReference type="InterPro" id="IPR011029">
    <property type="entry name" value="DEATH-like_dom_sf"/>
</dbReference>
<dbReference type="RefSeq" id="XP_060540377.1">
    <property type="nucleotide sequence ID" value="XM_060684394.1"/>
</dbReference>
<dbReference type="Pfam" id="PF23598">
    <property type="entry name" value="LRR_14"/>
    <property type="match status" value="1"/>
</dbReference>
<dbReference type="SMART" id="SM00369">
    <property type="entry name" value="LRR_TYP"/>
    <property type="match status" value="6"/>
</dbReference>
<evidence type="ECO:0000259" key="8">
    <source>
        <dbReference type="Pfam" id="PF23598"/>
    </source>
</evidence>